<proteinExistence type="predicted"/>
<accession>A0AAD5DBH9</accession>
<reference evidence="1" key="1">
    <citation type="submission" date="2022-06" db="EMBL/GenBank/DDBJ databases">
        <title>Uncovering the hologenomic basis of an extraordinary plant invasion.</title>
        <authorList>
            <person name="Bieker V.C."/>
            <person name="Martin M.D."/>
            <person name="Gilbert T."/>
            <person name="Hodgins K."/>
            <person name="Battlay P."/>
            <person name="Petersen B."/>
            <person name="Wilson J."/>
        </authorList>
    </citation>
    <scope>NUCLEOTIDE SEQUENCE</scope>
    <source>
        <strain evidence="1">AA19_3_7</strain>
        <tissue evidence="1">Leaf</tissue>
    </source>
</reference>
<name>A0AAD5DBH9_AMBAR</name>
<organism evidence="1 2">
    <name type="scientific">Ambrosia artemisiifolia</name>
    <name type="common">Common ragweed</name>
    <dbReference type="NCBI Taxonomy" id="4212"/>
    <lineage>
        <taxon>Eukaryota</taxon>
        <taxon>Viridiplantae</taxon>
        <taxon>Streptophyta</taxon>
        <taxon>Embryophyta</taxon>
        <taxon>Tracheophyta</taxon>
        <taxon>Spermatophyta</taxon>
        <taxon>Magnoliopsida</taxon>
        <taxon>eudicotyledons</taxon>
        <taxon>Gunneridae</taxon>
        <taxon>Pentapetalae</taxon>
        <taxon>asterids</taxon>
        <taxon>campanulids</taxon>
        <taxon>Asterales</taxon>
        <taxon>Asteraceae</taxon>
        <taxon>Asteroideae</taxon>
        <taxon>Heliantheae alliance</taxon>
        <taxon>Heliantheae</taxon>
        <taxon>Ambrosia</taxon>
    </lineage>
</organism>
<evidence type="ECO:0000313" key="2">
    <source>
        <dbReference type="Proteomes" id="UP001206925"/>
    </source>
</evidence>
<sequence length="81" mass="9295">EEIPNANNQISDVDMHLYSAIENTAFLPNLTRLMYNIRRRRNQMQWMCIIDNNLATMHNSTSTSTPLAFVPEIADANSIQL</sequence>
<keyword evidence="2" id="KW-1185">Reference proteome</keyword>
<protein>
    <submittedName>
        <fullName evidence="1">Uncharacterized protein</fullName>
    </submittedName>
</protein>
<feature type="non-terminal residue" evidence="1">
    <location>
        <position position="1"/>
    </location>
</feature>
<evidence type="ECO:0000313" key="1">
    <source>
        <dbReference type="EMBL" id="KAI7756487.1"/>
    </source>
</evidence>
<dbReference type="EMBL" id="JAMZMK010000366">
    <property type="protein sequence ID" value="KAI7756487.1"/>
    <property type="molecule type" value="Genomic_DNA"/>
</dbReference>
<comment type="caution">
    <text evidence="1">The sequence shown here is derived from an EMBL/GenBank/DDBJ whole genome shotgun (WGS) entry which is preliminary data.</text>
</comment>
<dbReference type="AlphaFoldDB" id="A0AAD5DBH9"/>
<gene>
    <name evidence="1" type="ORF">M8C21_031049</name>
</gene>
<dbReference type="Proteomes" id="UP001206925">
    <property type="component" value="Unassembled WGS sequence"/>
</dbReference>